<evidence type="ECO:0000313" key="4">
    <source>
        <dbReference type="EMBL" id="CAJ63393.1"/>
    </source>
</evidence>
<dbReference type="EMBL" id="CT573213">
    <property type="protein sequence ID" value="CAJ63393.1"/>
    <property type="molecule type" value="Genomic_DNA"/>
</dbReference>
<dbReference type="GO" id="GO:0071949">
    <property type="term" value="F:FAD binding"/>
    <property type="evidence" value="ECO:0007669"/>
    <property type="project" value="InterPro"/>
</dbReference>
<accession>Q0RGJ4</accession>
<evidence type="ECO:0000313" key="5">
    <source>
        <dbReference type="Proteomes" id="UP000000657"/>
    </source>
</evidence>
<evidence type="ECO:0000256" key="2">
    <source>
        <dbReference type="ARBA" id="ARBA00023033"/>
    </source>
</evidence>
<dbReference type="SUPFAM" id="SSF51905">
    <property type="entry name" value="FAD/NAD(P)-binding domain"/>
    <property type="match status" value="1"/>
</dbReference>
<dbReference type="Proteomes" id="UP000000657">
    <property type="component" value="Chromosome"/>
</dbReference>
<gene>
    <name evidence="4" type="ordered locus">FRAAL4752</name>
</gene>
<evidence type="ECO:0000256" key="1">
    <source>
        <dbReference type="ARBA" id="ARBA00023002"/>
    </source>
</evidence>
<keyword evidence="5" id="KW-1185">Reference proteome</keyword>
<sequence length="364" mass="38624">MAGAASAIALRRIGAEVTVHEAHEEPAGPVGSFVSLAANGLRAVAVLGCLPQVRAAGFAVPWQRMWSSAGRSLGEVARGRARGDDLVSVTLMRADLVAALRAEAARLGARIVTGSPFDAARVRACLDGGVDLVVGADGIWSGVREVLDPHAPRPVYGAMFSVSGVSRADDLRVDTGTFNMIFARRGVFLHLGAPDGSVWWSAQVSGPRPADVHAIGLGDLLDTYRTEPRAVEILRATRQIHGATLHHVLARVPRHHGDRLVLVGDAAHPVGAGQGASMALEDAVALAQHLHAEGAGGRALDGYERQRRARVDRMAKEATRNRDVKTAGPIARRMRNVIMPVVFPRVYESATSWLHDYDPGALPA</sequence>
<proteinExistence type="predicted"/>
<dbReference type="PANTHER" id="PTHR13789">
    <property type="entry name" value="MONOOXYGENASE"/>
    <property type="match status" value="1"/>
</dbReference>
<keyword evidence="2" id="KW-0503">Monooxygenase</keyword>
<dbReference type="InterPro" id="IPR036188">
    <property type="entry name" value="FAD/NAD-bd_sf"/>
</dbReference>
<keyword evidence="1" id="KW-0560">Oxidoreductase</keyword>
<dbReference type="GO" id="GO:0004497">
    <property type="term" value="F:monooxygenase activity"/>
    <property type="evidence" value="ECO:0007669"/>
    <property type="project" value="UniProtKB-KW"/>
</dbReference>
<protein>
    <recommendedName>
        <fullName evidence="3">FAD-binding domain-containing protein</fullName>
    </recommendedName>
</protein>
<dbReference type="PANTHER" id="PTHR13789:SF309">
    <property type="entry name" value="PUTATIVE (AFU_ORTHOLOGUE AFUA_6G14510)-RELATED"/>
    <property type="match status" value="1"/>
</dbReference>
<feature type="domain" description="FAD-binding" evidence="3">
    <location>
        <begin position="131"/>
        <end position="317"/>
    </location>
</feature>
<dbReference type="HOGENOM" id="CLU_009665_19_5_11"/>
<evidence type="ECO:0000259" key="3">
    <source>
        <dbReference type="Pfam" id="PF01494"/>
    </source>
</evidence>
<dbReference type="STRING" id="326424.FRAAL4752"/>
<dbReference type="eggNOG" id="COG0654">
    <property type="taxonomic scope" value="Bacteria"/>
</dbReference>
<dbReference type="Gene3D" id="3.50.50.60">
    <property type="entry name" value="FAD/NAD(P)-binding domain"/>
    <property type="match status" value="1"/>
</dbReference>
<reference evidence="4 5" key="1">
    <citation type="journal article" date="2007" name="Genome Res.">
        <title>Genome characteristics of facultatively symbiotic Frankia sp. strains reflect host range and host plant biogeography.</title>
        <authorList>
            <person name="Normand P."/>
            <person name="Lapierre P."/>
            <person name="Tisa L.S."/>
            <person name="Gogarten J.P."/>
            <person name="Alloisio N."/>
            <person name="Bagnarol E."/>
            <person name="Bassi C.A."/>
            <person name="Berry A.M."/>
            <person name="Bickhart D.M."/>
            <person name="Choisne N."/>
            <person name="Couloux A."/>
            <person name="Cournoyer B."/>
            <person name="Cruveiller S."/>
            <person name="Daubin V."/>
            <person name="Demange N."/>
            <person name="Francino M.P."/>
            <person name="Goltsman E."/>
            <person name="Huang Y."/>
            <person name="Kopp O.R."/>
            <person name="Labarre L."/>
            <person name="Lapidus A."/>
            <person name="Lavire C."/>
            <person name="Marechal J."/>
            <person name="Martinez M."/>
            <person name="Mastronunzio J.E."/>
            <person name="Mullin B.C."/>
            <person name="Niemann J."/>
            <person name="Pujic P."/>
            <person name="Rawnsley T."/>
            <person name="Rouy Z."/>
            <person name="Schenowitz C."/>
            <person name="Sellstedt A."/>
            <person name="Tavares F."/>
            <person name="Tomkins J.P."/>
            <person name="Vallenet D."/>
            <person name="Valverde C."/>
            <person name="Wall L.G."/>
            <person name="Wang Y."/>
            <person name="Medigue C."/>
            <person name="Benson D.R."/>
        </authorList>
    </citation>
    <scope>NUCLEOTIDE SEQUENCE [LARGE SCALE GENOMIC DNA]</scope>
    <source>
        <strain evidence="5">DSM 45986 / CECT 9034 / ACN14a</strain>
    </source>
</reference>
<name>Q0RGJ4_FRAAA</name>
<dbReference type="InterPro" id="IPR050493">
    <property type="entry name" value="FAD-dep_Monooxygenase_BioMet"/>
</dbReference>
<dbReference type="KEGG" id="fal:FRAAL4752"/>
<dbReference type="Pfam" id="PF01494">
    <property type="entry name" value="FAD_binding_3"/>
    <property type="match status" value="1"/>
</dbReference>
<dbReference type="AlphaFoldDB" id="Q0RGJ4"/>
<organism evidence="4 5">
    <name type="scientific">Frankia alni (strain DSM 45986 / CECT 9034 / ACN14a)</name>
    <dbReference type="NCBI Taxonomy" id="326424"/>
    <lineage>
        <taxon>Bacteria</taxon>
        <taxon>Bacillati</taxon>
        <taxon>Actinomycetota</taxon>
        <taxon>Actinomycetes</taxon>
        <taxon>Frankiales</taxon>
        <taxon>Frankiaceae</taxon>
        <taxon>Frankia</taxon>
    </lineage>
</organism>
<dbReference type="InterPro" id="IPR002938">
    <property type="entry name" value="FAD-bd"/>
</dbReference>